<dbReference type="EMBL" id="OZ035838">
    <property type="protein sequence ID" value="CAL1583390.1"/>
    <property type="molecule type" value="Genomic_DNA"/>
</dbReference>
<dbReference type="GO" id="GO:0035036">
    <property type="term" value="P:sperm-egg recognition"/>
    <property type="evidence" value="ECO:0007669"/>
    <property type="project" value="TreeGrafter"/>
</dbReference>
<evidence type="ECO:0000256" key="7">
    <source>
        <dbReference type="ARBA" id="ARBA00023180"/>
    </source>
</evidence>
<dbReference type="CDD" id="cd00117">
    <property type="entry name" value="TFP"/>
    <property type="match status" value="1"/>
</dbReference>
<evidence type="ECO:0000259" key="11">
    <source>
        <dbReference type="Pfam" id="PF00021"/>
    </source>
</evidence>
<evidence type="ECO:0000256" key="8">
    <source>
        <dbReference type="ARBA" id="ARBA00023288"/>
    </source>
</evidence>
<dbReference type="Proteomes" id="UP001497482">
    <property type="component" value="Chromosome 16"/>
</dbReference>
<organism evidence="12 13">
    <name type="scientific">Knipowitschia caucasica</name>
    <name type="common">Caucasian dwarf goby</name>
    <name type="synonym">Pomatoschistus caucasicus</name>
    <dbReference type="NCBI Taxonomy" id="637954"/>
    <lineage>
        <taxon>Eukaryota</taxon>
        <taxon>Metazoa</taxon>
        <taxon>Chordata</taxon>
        <taxon>Craniata</taxon>
        <taxon>Vertebrata</taxon>
        <taxon>Euteleostomi</taxon>
        <taxon>Actinopterygii</taxon>
        <taxon>Neopterygii</taxon>
        <taxon>Teleostei</taxon>
        <taxon>Neoteleostei</taxon>
        <taxon>Acanthomorphata</taxon>
        <taxon>Gobiaria</taxon>
        <taxon>Gobiiformes</taxon>
        <taxon>Gobioidei</taxon>
        <taxon>Gobiidae</taxon>
        <taxon>Gobiinae</taxon>
        <taxon>Knipowitschia</taxon>
    </lineage>
</organism>
<evidence type="ECO:0000313" key="13">
    <source>
        <dbReference type="Proteomes" id="UP001497482"/>
    </source>
</evidence>
<comment type="subcellular location">
    <subcellularLocation>
        <location evidence="1">Cell membrane</location>
        <topology evidence="1">Lipid-anchor</topology>
        <topology evidence="1">GPI-anchor</topology>
    </subcellularLocation>
</comment>
<keyword evidence="8" id="KW-0449">Lipoprotein</keyword>
<protein>
    <recommendedName>
        <fullName evidence="11">UPAR/Ly6 domain-containing protein</fullName>
    </recommendedName>
</protein>
<name>A0AAV2K312_KNICA</name>
<evidence type="ECO:0000256" key="1">
    <source>
        <dbReference type="ARBA" id="ARBA00004609"/>
    </source>
</evidence>
<dbReference type="InterPro" id="IPR046354">
    <property type="entry name" value="SPACA4/Bouncer"/>
</dbReference>
<dbReference type="PANTHER" id="PTHR47613:SF1">
    <property type="entry name" value="SPERM ACROSOME MEMBRANE-ASSOCIATED PROTEIN 4"/>
    <property type="match status" value="1"/>
</dbReference>
<keyword evidence="3" id="KW-0336">GPI-anchor</keyword>
<feature type="signal peptide" evidence="10">
    <location>
        <begin position="1"/>
        <end position="20"/>
    </location>
</feature>
<dbReference type="Pfam" id="PF00021">
    <property type="entry name" value="UPAR_LY6"/>
    <property type="match status" value="2"/>
</dbReference>
<evidence type="ECO:0000256" key="6">
    <source>
        <dbReference type="ARBA" id="ARBA00023157"/>
    </source>
</evidence>
<reference evidence="12 13" key="1">
    <citation type="submission" date="2024-04" db="EMBL/GenBank/DDBJ databases">
        <authorList>
            <person name="Waldvogel A.-M."/>
            <person name="Schoenle A."/>
        </authorList>
    </citation>
    <scope>NUCLEOTIDE SEQUENCE [LARGE SCALE GENOMIC DNA]</scope>
</reference>
<dbReference type="GO" id="GO:0005886">
    <property type="term" value="C:plasma membrane"/>
    <property type="evidence" value="ECO:0007669"/>
    <property type="project" value="UniProtKB-SubCell"/>
</dbReference>
<dbReference type="PANTHER" id="PTHR47613">
    <property type="entry name" value="SPERM ACROSOME MEMBRANE-ASSOCIATED PROTEIN 4"/>
    <property type="match status" value="1"/>
</dbReference>
<feature type="chain" id="PRO_5043954399" description="UPAR/Ly6 domain-containing protein" evidence="10">
    <location>
        <begin position="21"/>
        <end position="385"/>
    </location>
</feature>
<sequence length="385" mass="37938">MRVFIAVVVAAIACFATVESLVCNKCSIGLFGYCLNAANETCANTSNVCFTSKAEFPSVSSFGGFVNQGCGTNSCGVNQTSSVNNNTLPVIGVAYTITTSCCSTDKCNPVNLSGASATAASLSVLSVAALGAVFGSYMRSVVQGGVVQGGVVQGGVVRGGVVRGGVVRGGVVQGGVVQGGVVQGGVVQGGVVQGGVVQGGVVRGGVVQGGVVQGGVVRGGVVQGGVVQGGVVQGGVVRGGVVQGGVVQGGVVRCGELRDGAMTSVGKTLIVLGALIAAAYGLKCRQCVVGIFGSCLFPSEITCSNSTSNCYTGEAQFNATGSLTLHNRGCLDSDLCGKTLTGSILGAGYTSSFTCCTTDLCNSASSLSVTAATMVMLLCSFWASQ</sequence>
<keyword evidence="6" id="KW-1015">Disulfide bond</keyword>
<keyword evidence="7" id="KW-0325">Glycoprotein</keyword>
<accession>A0AAV2K312</accession>
<evidence type="ECO:0000256" key="4">
    <source>
        <dbReference type="ARBA" id="ARBA00022729"/>
    </source>
</evidence>
<proteinExistence type="inferred from homology"/>
<dbReference type="SUPFAM" id="SSF57302">
    <property type="entry name" value="Snake toxin-like"/>
    <property type="match status" value="2"/>
</dbReference>
<evidence type="ECO:0000256" key="5">
    <source>
        <dbReference type="ARBA" id="ARBA00023136"/>
    </source>
</evidence>
<gene>
    <name evidence="12" type="ORF">KC01_LOCUS13867</name>
</gene>
<dbReference type="InterPro" id="IPR045860">
    <property type="entry name" value="Snake_toxin-like_sf"/>
</dbReference>
<dbReference type="InterPro" id="IPR016054">
    <property type="entry name" value="LY6_UPA_recep-like"/>
</dbReference>
<dbReference type="GO" id="GO:0098552">
    <property type="term" value="C:side of membrane"/>
    <property type="evidence" value="ECO:0007669"/>
    <property type="project" value="UniProtKB-KW"/>
</dbReference>
<evidence type="ECO:0000256" key="10">
    <source>
        <dbReference type="SAM" id="SignalP"/>
    </source>
</evidence>
<dbReference type="Gene3D" id="2.10.60.10">
    <property type="entry name" value="CD59"/>
    <property type="match status" value="2"/>
</dbReference>
<keyword evidence="5" id="KW-0472">Membrane</keyword>
<comment type="similarity">
    <text evidence="9">Belongs to the SPACA4/bouncer family.</text>
</comment>
<evidence type="ECO:0000256" key="2">
    <source>
        <dbReference type="ARBA" id="ARBA00022475"/>
    </source>
</evidence>
<feature type="domain" description="UPAR/Ly6" evidence="11">
    <location>
        <begin position="281"/>
        <end position="364"/>
    </location>
</feature>
<keyword evidence="2" id="KW-1003">Cell membrane</keyword>
<dbReference type="AlphaFoldDB" id="A0AAV2K312"/>
<feature type="domain" description="UPAR/Ly6" evidence="11">
    <location>
        <begin position="20"/>
        <end position="108"/>
    </location>
</feature>
<keyword evidence="4 10" id="KW-0732">Signal</keyword>
<evidence type="ECO:0000313" key="12">
    <source>
        <dbReference type="EMBL" id="CAL1583390.1"/>
    </source>
</evidence>
<keyword evidence="13" id="KW-1185">Reference proteome</keyword>
<evidence type="ECO:0000256" key="3">
    <source>
        <dbReference type="ARBA" id="ARBA00022622"/>
    </source>
</evidence>
<evidence type="ECO:0000256" key="9">
    <source>
        <dbReference type="ARBA" id="ARBA00029446"/>
    </source>
</evidence>